<dbReference type="Gene3D" id="2.60.120.920">
    <property type="match status" value="1"/>
</dbReference>
<proteinExistence type="predicted"/>
<protein>
    <recommendedName>
        <fullName evidence="2">B30.2/SPRY domain-containing protein</fullName>
    </recommendedName>
</protein>
<evidence type="ECO:0000313" key="3">
    <source>
        <dbReference type="EMBL" id="KAG5163480.1"/>
    </source>
</evidence>
<dbReference type="AlphaFoldDB" id="A0A8H7XKZ2"/>
<dbReference type="InterPro" id="IPR003877">
    <property type="entry name" value="SPRY_dom"/>
</dbReference>
<dbReference type="SUPFAM" id="SSF49899">
    <property type="entry name" value="Concanavalin A-like lectins/glucanases"/>
    <property type="match status" value="1"/>
</dbReference>
<reference evidence="3" key="1">
    <citation type="submission" date="2021-02" db="EMBL/GenBank/DDBJ databases">
        <title>Psilocybe cubensis genome.</title>
        <authorList>
            <person name="Mckernan K.J."/>
            <person name="Crawford S."/>
            <person name="Trippe A."/>
            <person name="Kane L.T."/>
            <person name="Mclaughlin S."/>
        </authorList>
    </citation>
    <scope>NUCLEOTIDE SEQUENCE [LARGE SCALE GENOMIC DNA]</scope>
    <source>
        <strain evidence="3">MGC-MH-2018</strain>
    </source>
</reference>
<dbReference type="PANTHER" id="PTHR12864">
    <property type="entry name" value="RAN BINDING PROTEIN 9-RELATED"/>
    <property type="match status" value="1"/>
</dbReference>
<dbReference type="PROSITE" id="PS50188">
    <property type="entry name" value="B302_SPRY"/>
    <property type="match status" value="1"/>
</dbReference>
<gene>
    <name evidence="3" type="ORF">JR316_011827</name>
</gene>
<organism evidence="3">
    <name type="scientific">Psilocybe cubensis</name>
    <name type="common">Psychedelic mushroom</name>
    <name type="synonym">Stropharia cubensis</name>
    <dbReference type="NCBI Taxonomy" id="181762"/>
    <lineage>
        <taxon>Eukaryota</taxon>
        <taxon>Fungi</taxon>
        <taxon>Dikarya</taxon>
        <taxon>Basidiomycota</taxon>
        <taxon>Agaricomycotina</taxon>
        <taxon>Agaricomycetes</taxon>
        <taxon>Agaricomycetidae</taxon>
        <taxon>Agaricales</taxon>
        <taxon>Agaricineae</taxon>
        <taxon>Strophariaceae</taxon>
        <taxon>Psilocybe</taxon>
    </lineage>
</organism>
<dbReference type="InterPro" id="IPR043136">
    <property type="entry name" value="B30.2/SPRY_sf"/>
</dbReference>
<accession>A0A8H7XKZ2</accession>
<dbReference type="SMART" id="SM00449">
    <property type="entry name" value="SPRY"/>
    <property type="match status" value="1"/>
</dbReference>
<dbReference type="InterPro" id="IPR050618">
    <property type="entry name" value="Ubq-SigPath_Reg"/>
</dbReference>
<dbReference type="OrthoDB" id="258495at2759"/>
<comment type="caution">
    <text evidence="3">The sequence shown here is derived from an EMBL/GenBank/DDBJ whole genome shotgun (WGS) entry which is preliminary data.</text>
</comment>
<evidence type="ECO:0000256" key="1">
    <source>
        <dbReference type="SAM" id="MobiDB-lite"/>
    </source>
</evidence>
<sequence>MSRFFKSLHNKLSDSRSQAKLSDAPPEWAPAPGETHYRGKVHEAPGREYDDAESFCEQIPLDPPRLVPSGAVDRINEVGCAAWGIDTPTSSRFVGRIVNISDSKNASKTVTVETDRKCQDVSLFSNLPIIAGLYGIQGKTGVYYEICINKMDGIIAIGTACKPYPEWRLPGWNRMSAGFHLDDFCKFFEDADGGRDYTDSITQIRPGDTVGCGYIFQTGTMFFTYNGMRLPDAFTGIYLPRHKQDVFAAIGVEGRCEFQVNFGAELFRWKEGNEWAWRVEGHVGRLTGGPSSADDELPSYQQSGGL</sequence>
<dbReference type="EMBL" id="JAFIQS010000015">
    <property type="protein sequence ID" value="KAG5163480.1"/>
    <property type="molecule type" value="Genomic_DNA"/>
</dbReference>
<name>A0A8H7XKZ2_PSICU</name>
<dbReference type="InterPro" id="IPR013320">
    <property type="entry name" value="ConA-like_dom_sf"/>
</dbReference>
<feature type="region of interest" description="Disordered" evidence="1">
    <location>
        <begin position="1"/>
        <end position="39"/>
    </location>
</feature>
<dbReference type="InterPro" id="IPR001870">
    <property type="entry name" value="B30.2/SPRY"/>
</dbReference>
<evidence type="ECO:0000259" key="2">
    <source>
        <dbReference type="PROSITE" id="PS50188"/>
    </source>
</evidence>
<dbReference type="Pfam" id="PF00622">
    <property type="entry name" value="SPRY"/>
    <property type="match status" value="1"/>
</dbReference>
<feature type="region of interest" description="Disordered" evidence="1">
    <location>
        <begin position="287"/>
        <end position="306"/>
    </location>
</feature>
<feature type="domain" description="B30.2/SPRY" evidence="2">
    <location>
        <begin position="79"/>
        <end position="267"/>
    </location>
</feature>